<reference evidence="1 2" key="2">
    <citation type="submission" date="2007-09" db="EMBL/GenBank/DDBJ databases">
        <title>Draft genome sequence of Clostridium bolteae (ATCC BAA-613).</title>
        <authorList>
            <person name="Sudarsanam P."/>
            <person name="Ley R."/>
            <person name="Guruge J."/>
            <person name="Turnbaugh P.J."/>
            <person name="Mahowald M."/>
            <person name="Liep D."/>
            <person name="Gordon J."/>
        </authorList>
    </citation>
    <scope>NUCLEOTIDE SEQUENCE [LARGE SCALE GENOMIC DNA]</scope>
    <source>
        <strain evidence="2">ATCC BAA-613 / DSM 15670 / CCUG 46953 / JCM 12243 / WAL 16351</strain>
    </source>
</reference>
<dbReference type="EMBL" id="ABCC02000039">
    <property type="protein sequence ID" value="EDP14531.1"/>
    <property type="molecule type" value="Genomic_DNA"/>
</dbReference>
<reference evidence="1 2" key="1">
    <citation type="submission" date="2007-08" db="EMBL/GenBank/DDBJ databases">
        <authorList>
            <person name="Fulton L."/>
            <person name="Clifton S."/>
            <person name="Fulton B."/>
            <person name="Xu J."/>
            <person name="Minx P."/>
            <person name="Pepin K.H."/>
            <person name="Johnson M."/>
            <person name="Thiruvilangam P."/>
            <person name="Bhonagiri V."/>
            <person name="Nash W.E."/>
            <person name="Mardis E.R."/>
            <person name="Wilson R.K."/>
        </authorList>
    </citation>
    <scope>NUCLEOTIDE SEQUENCE [LARGE SCALE GENOMIC DNA]</scope>
    <source>
        <strain evidence="2">ATCC BAA-613 / DSM 15670 / CCUG 46953 / JCM 12243 / WAL 16351</strain>
    </source>
</reference>
<sequence length="30" mass="3386">MHQEDIPADEFRLQQCVNKAGIETLFLPAA</sequence>
<evidence type="ECO:0000313" key="1">
    <source>
        <dbReference type="EMBL" id="EDP14531.1"/>
    </source>
</evidence>
<comment type="caution">
    <text evidence="1">The sequence shown here is derived from an EMBL/GenBank/DDBJ whole genome shotgun (WGS) entry which is preliminary data.</text>
</comment>
<gene>
    <name evidence="1" type="ORF">CLOBOL_05073</name>
</gene>
<protein>
    <submittedName>
        <fullName evidence="1">Uncharacterized protein</fullName>
    </submittedName>
</protein>
<dbReference type="Proteomes" id="UP000005396">
    <property type="component" value="Unassembled WGS sequence"/>
</dbReference>
<dbReference type="PaxDb" id="411902-CLOBOL_05073"/>
<evidence type="ECO:0000313" key="2">
    <source>
        <dbReference type="Proteomes" id="UP000005396"/>
    </source>
</evidence>
<name>A8RYA7_ENTBW</name>
<accession>A8RYA7</accession>
<organism evidence="1 2">
    <name type="scientific">Enterocloster bolteae (strain ATCC BAA-613 / DSM 15670 / CCUG 46953 / JCM 12243 / WAL 16351)</name>
    <name type="common">Clostridium bolteae</name>
    <dbReference type="NCBI Taxonomy" id="411902"/>
    <lineage>
        <taxon>Bacteria</taxon>
        <taxon>Bacillati</taxon>
        <taxon>Bacillota</taxon>
        <taxon>Clostridia</taxon>
        <taxon>Lachnospirales</taxon>
        <taxon>Lachnospiraceae</taxon>
        <taxon>Enterocloster</taxon>
    </lineage>
</organism>
<dbReference type="AlphaFoldDB" id="A8RYA7"/>
<proteinExistence type="predicted"/>
<dbReference type="HOGENOM" id="CLU_3402855_0_0_9"/>